<gene>
    <name evidence="3" type="primary">FIN1</name>
    <name evidence="3" type="ORF">FIM1_2631</name>
</gene>
<dbReference type="InterPro" id="IPR035260">
    <property type="entry name" value="Fin1"/>
</dbReference>
<dbReference type="EMBL" id="CP015057">
    <property type="protein sequence ID" value="QGN15933.1"/>
    <property type="molecule type" value="Genomic_DNA"/>
</dbReference>
<protein>
    <submittedName>
        <fullName evidence="3">Filament protein FIN1</fullName>
    </submittedName>
</protein>
<reference evidence="3 4" key="2">
    <citation type="submission" date="2019-11" db="EMBL/GenBank/DDBJ databases">
        <authorList>
            <person name="Lu H."/>
        </authorList>
    </citation>
    <scope>NUCLEOTIDE SEQUENCE [LARGE SCALE GENOMIC DNA]</scope>
    <source>
        <strain evidence="3 4">FIM1</strain>
    </source>
</reference>
<accession>A0ABX6EUG6</accession>
<proteinExistence type="predicted"/>
<name>A0ABX6EUG6_KLUMA</name>
<evidence type="ECO:0000256" key="2">
    <source>
        <dbReference type="SAM" id="MobiDB-lite"/>
    </source>
</evidence>
<evidence type="ECO:0000256" key="1">
    <source>
        <dbReference type="SAM" id="Coils"/>
    </source>
</evidence>
<reference evidence="3 4" key="1">
    <citation type="submission" date="2016-03" db="EMBL/GenBank/DDBJ databases">
        <title>How can Kluyveromyces marxianus grow so fast - potential evolutionary course in Saccharomyces Complex revealed by comparative genomics.</title>
        <authorList>
            <person name="Mo W."/>
            <person name="Lu W."/>
            <person name="Yang X."/>
            <person name="Qi J."/>
            <person name="Lv H."/>
        </authorList>
    </citation>
    <scope>NUCLEOTIDE SEQUENCE [LARGE SCALE GENOMIC DNA]</scope>
    <source>
        <strain evidence="3 4">FIM1</strain>
    </source>
</reference>
<organism evidence="3 4">
    <name type="scientific">Kluyveromyces marxianus</name>
    <name type="common">Yeast</name>
    <name type="synonym">Candida kefyr</name>
    <dbReference type="NCBI Taxonomy" id="4911"/>
    <lineage>
        <taxon>Eukaryota</taxon>
        <taxon>Fungi</taxon>
        <taxon>Dikarya</taxon>
        <taxon>Ascomycota</taxon>
        <taxon>Saccharomycotina</taxon>
        <taxon>Saccharomycetes</taxon>
        <taxon>Saccharomycetales</taxon>
        <taxon>Saccharomycetaceae</taxon>
        <taxon>Kluyveromyces</taxon>
    </lineage>
</organism>
<feature type="coiled-coil region" evidence="1">
    <location>
        <begin position="197"/>
        <end position="224"/>
    </location>
</feature>
<keyword evidence="1" id="KW-0175">Coiled coil</keyword>
<feature type="compositionally biased region" description="Low complexity" evidence="2">
    <location>
        <begin position="13"/>
        <end position="23"/>
    </location>
</feature>
<dbReference type="Pfam" id="PF17300">
    <property type="entry name" value="FIN1"/>
    <property type="match status" value="1"/>
</dbReference>
<feature type="region of interest" description="Disordered" evidence="2">
    <location>
        <begin position="1"/>
        <end position="71"/>
    </location>
</feature>
<evidence type="ECO:0000313" key="3">
    <source>
        <dbReference type="EMBL" id="QGN15933.1"/>
    </source>
</evidence>
<keyword evidence="4" id="KW-1185">Reference proteome</keyword>
<sequence>MDSPSKKPLQDISNNASPPSSSSDEVFKRLSMSPTRNHRLLDKPAVRLSPQQRIQTPKRLPSPDILKPTQSLDRYDRPKSKVVKINEIVFPNSPTKTTNVLKNVPVSGGDGSLSRIRNRFKINNPSPVKMNLLDRLHQEESPQTKKELTTHDNDASVAKGLHHNYTKGSRVERTNRKTRSKSVMFKLPEDRLIALELNEMKKLNNDLLSRVAELEERVSTLERKLP</sequence>
<dbReference type="Proteomes" id="UP000422736">
    <property type="component" value="Chromosome 4"/>
</dbReference>
<evidence type="ECO:0000313" key="4">
    <source>
        <dbReference type="Proteomes" id="UP000422736"/>
    </source>
</evidence>